<organism evidence="1 2">
    <name type="scientific">Meiothermus granaticius NBRC 107808</name>
    <dbReference type="NCBI Taxonomy" id="1227551"/>
    <lineage>
        <taxon>Bacteria</taxon>
        <taxon>Thermotogati</taxon>
        <taxon>Deinococcota</taxon>
        <taxon>Deinococci</taxon>
        <taxon>Thermales</taxon>
        <taxon>Thermaceae</taxon>
        <taxon>Meiothermus</taxon>
    </lineage>
</organism>
<dbReference type="Pfam" id="PF00756">
    <property type="entry name" value="Esterase"/>
    <property type="match status" value="1"/>
</dbReference>
<dbReference type="Gene3D" id="3.40.50.1820">
    <property type="entry name" value="alpha/beta hydrolase"/>
    <property type="match status" value="1"/>
</dbReference>
<protein>
    <submittedName>
        <fullName evidence="1">Putative esterase</fullName>
    </submittedName>
</protein>
<dbReference type="PANTHER" id="PTHR48098:SF6">
    <property type="entry name" value="FERRI-BACILLIBACTIN ESTERASE BESA"/>
    <property type="match status" value="1"/>
</dbReference>
<dbReference type="InterPro" id="IPR050583">
    <property type="entry name" value="Mycobacterial_A85_antigen"/>
</dbReference>
<dbReference type="SUPFAM" id="SSF53474">
    <property type="entry name" value="alpha/beta-Hydrolases"/>
    <property type="match status" value="1"/>
</dbReference>
<evidence type="ECO:0000313" key="2">
    <source>
        <dbReference type="Proteomes" id="UP000266178"/>
    </source>
</evidence>
<evidence type="ECO:0000313" key="1">
    <source>
        <dbReference type="EMBL" id="RIH91605.1"/>
    </source>
</evidence>
<dbReference type="PANTHER" id="PTHR48098">
    <property type="entry name" value="ENTEROCHELIN ESTERASE-RELATED"/>
    <property type="match status" value="1"/>
</dbReference>
<comment type="caution">
    <text evidence="1">The sequence shown here is derived from an EMBL/GenBank/DDBJ whole genome shotgun (WGS) entry which is preliminary data.</text>
</comment>
<dbReference type="Proteomes" id="UP000266178">
    <property type="component" value="Unassembled WGS sequence"/>
</dbReference>
<keyword evidence="2" id="KW-1185">Reference proteome</keyword>
<proteinExistence type="predicted"/>
<sequence length="273" mass="30840">MNMLRWQAHPKGPGHTVVGDVRVLKGLYSPQLGNRRDLLVYLPPSYSAGQKRYPVLYMHDGQNLFDDATSYVGEWHVDRSMEGLAEEGLEAIVVGIPNAGTERLNEYSPFRDPRHGGGKGQRYLEFLTATVKPLIDAEFRTLPSREATGVMGSSMGGLISLYAYYRFPEVFGRAGVVSPSFWFAEGAIYGYVEGAAQAAGRLYMDVGYREITLSHVSSRRYLEGVRRMNRLLLAKGWTKGRDYLYVEDKEGVHNEAHWARRFPQMMRFLFGPS</sequence>
<name>A0A399F793_9DEIN</name>
<dbReference type="OrthoDB" id="9784036at2"/>
<dbReference type="InterPro" id="IPR000801">
    <property type="entry name" value="Esterase-like"/>
</dbReference>
<dbReference type="AlphaFoldDB" id="A0A399F793"/>
<dbReference type="InterPro" id="IPR029058">
    <property type="entry name" value="AB_hydrolase_fold"/>
</dbReference>
<accession>A0A399F793</accession>
<gene>
    <name evidence="1" type="ORF">Mgrana_02486</name>
</gene>
<dbReference type="EMBL" id="QWLB01000037">
    <property type="protein sequence ID" value="RIH91605.1"/>
    <property type="molecule type" value="Genomic_DNA"/>
</dbReference>
<reference evidence="1 2" key="1">
    <citation type="submission" date="2018-08" db="EMBL/GenBank/DDBJ databases">
        <title>Meiothermus granaticius genome AF-68 sequencing project.</title>
        <authorList>
            <person name="Da Costa M.S."/>
            <person name="Albuquerque L."/>
            <person name="Raposo P."/>
            <person name="Froufe H.J.C."/>
            <person name="Barroso C.S."/>
            <person name="Egas C."/>
        </authorList>
    </citation>
    <scope>NUCLEOTIDE SEQUENCE [LARGE SCALE GENOMIC DNA]</scope>
    <source>
        <strain evidence="1 2">AF-68</strain>
    </source>
</reference>